<organism evidence="1 2">
    <name type="scientific">Penicillium nalgiovense</name>
    <dbReference type="NCBI Taxonomy" id="60175"/>
    <lineage>
        <taxon>Eukaryota</taxon>
        <taxon>Fungi</taxon>
        <taxon>Dikarya</taxon>
        <taxon>Ascomycota</taxon>
        <taxon>Pezizomycotina</taxon>
        <taxon>Eurotiomycetes</taxon>
        <taxon>Eurotiomycetidae</taxon>
        <taxon>Eurotiales</taxon>
        <taxon>Aspergillaceae</taxon>
        <taxon>Penicillium</taxon>
    </lineage>
</organism>
<evidence type="ECO:0000313" key="2">
    <source>
        <dbReference type="Proteomes" id="UP000191691"/>
    </source>
</evidence>
<gene>
    <name evidence="1" type="ORF">PENNAL_c0009G09164</name>
</gene>
<evidence type="ECO:0000313" key="1">
    <source>
        <dbReference type="EMBL" id="OQE91481.1"/>
    </source>
</evidence>
<sequence>MQAMLGREDPLRVERRPNPAQVDTYLDKYILQKTPKRSGEHCESLQNYKKGIPPTNYIISTAITLNPKSTLFAGPEYPGCQFLVTDSILVVVLGKHWPWSTVSYAYHKIATKEPMVMSMMLASTAREIYRSKLYDNENSLRHLPSSEQSDMDGRAHYGRALSSLREALKQEVKSPQQIEAIFITLWLMIDYENRFGSGASAINIHIRGIETLLYNHIVPLLQCHTRTAAITDNQHPLQLPKVRMNVSALGEHGSNSDSATLAPPAGSMDGLGGTCVPLFLLWTLYFFTPAALFFGSGTGRLDTDIFRFFLQSETGNITPSLSELYRLSRQSPSRFWGDGYPMSSQLDDLENLPGLTLYHRSHVIQFRITEMFQHTSGPDISFGEDSQYQRIANEINTLSVEYDTLLTSAKMAPSCDVAGDRRVMETVFWSAITYYGTVAYFHLCFEDLSLN</sequence>
<dbReference type="Proteomes" id="UP000191691">
    <property type="component" value="Unassembled WGS sequence"/>
</dbReference>
<protein>
    <recommendedName>
        <fullName evidence="3">Transcription factor domain-containing protein</fullName>
    </recommendedName>
</protein>
<comment type="caution">
    <text evidence="1">The sequence shown here is derived from an EMBL/GenBank/DDBJ whole genome shotgun (WGS) entry which is preliminary data.</text>
</comment>
<reference evidence="2" key="1">
    <citation type="journal article" date="2017" name="Nat. Microbiol.">
        <title>Global analysis of biosynthetic gene clusters reveals vast potential of secondary metabolite production in Penicillium species.</title>
        <authorList>
            <person name="Nielsen J.C."/>
            <person name="Grijseels S."/>
            <person name="Prigent S."/>
            <person name="Ji B."/>
            <person name="Dainat J."/>
            <person name="Nielsen K.F."/>
            <person name="Frisvad J.C."/>
            <person name="Workman M."/>
            <person name="Nielsen J."/>
        </authorList>
    </citation>
    <scope>NUCLEOTIDE SEQUENCE [LARGE SCALE GENOMIC DNA]</scope>
    <source>
        <strain evidence="2">IBT 13039</strain>
    </source>
</reference>
<keyword evidence="2" id="KW-1185">Reference proteome</keyword>
<dbReference type="OMA" id="QFRITEM"/>
<evidence type="ECO:0008006" key="3">
    <source>
        <dbReference type="Google" id="ProtNLM"/>
    </source>
</evidence>
<dbReference type="AlphaFoldDB" id="A0A1V6YVM3"/>
<dbReference type="EMBL" id="MOOB01000009">
    <property type="protein sequence ID" value="OQE91481.1"/>
    <property type="molecule type" value="Genomic_DNA"/>
</dbReference>
<accession>A0A1V6YVM3</accession>
<dbReference type="STRING" id="60175.A0A1V6YVM3"/>
<name>A0A1V6YVM3_PENNA</name>
<proteinExistence type="predicted"/>